<evidence type="ECO:0000256" key="2">
    <source>
        <dbReference type="SAM" id="Phobius"/>
    </source>
</evidence>
<evidence type="ECO:0000256" key="1">
    <source>
        <dbReference type="SAM" id="MobiDB-lite"/>
    </source>
</evidence>
<dbReference type="EMBL" id="KZ772727">
    <property type="protein sequence ID" value="PTQ37763.1"/>
    <property type="molecule type" value="Genomic_DNA"/>
</dbReference>
<protein>
    <submittedName>
        <fullName evidence="3">Uncharacterized protein</fullName>
    </submittedName>
</protein>
<keyword evidence="2" id="KW-0812">Transmembrane</keyword>
<sequence length="291" mass="32061">MAEVFNECFEAWTAEELVKFMELFPDITKQEATSSGDSDREITSSSSSTDSNLVESEEFLRYLEDKIREEYPDQADGLSRDAVFQMGLVKRMEKEYRFDDLSEAMPSEPRTKTRAIWKAAQWASKEIFHLTNGLLLASIIGLGSITTGSLMLAGVIASMATGLSVFFSTSSLRLPFFVSLIPVITVLVAVLLLAALGCVIFGSACFGVFCLLCWIHDYLLGHDPPGARELAELSGRARALLANGLLRLREFARSVAGCCGYIKDMATLLSIKVLLMANRIKLLMPTTKSEL</sequence>
<reference evidence="4" key="1">
    <citation type="journal article" date="2017" name="Cell">
        <title>Insights into land plant evolution garnered from the Marchantia polymorpha genome.</title>
        <authorList>
            <person name="Bowman J.L."/>
            <person name="Kohchi T."/>
            <person name="Yamato K.T."/>
            <person name="Jenkins J."/>
            <person name="Shu S."/>
            <person name="Ishizaki K."/>
            <person name="Yamaoka S."/>
            <person name="Nishihama R."/>
            <person name="Nakamura Y."/>
            <person name="Berger F."/>
            <person name="Adam C."/>
            <person name="Aki S.S."/>
            <person name="Althoff F."/>
            <person name="Araki T."/>
            <person name="Arteaga-Vazquez M.A."/>
            <person name="Balasubrmanian S."/>
            <person name="Barry K."/>
            <person name="Bauer D."/>
            <person name="Boehm C.R."/>
            <person name="Briginshaw L."/>
            <person name="Caballero-Perez J."/>
            <person name="Catarino B."/>
            <person name="Chen F."/>
            <person name="Chiyoda S."/>
            <person name="Chovatia M."/>
            <person name="Davies K.M."/>
            <person name="Delmans M."/>
            <person name="Demura T."/>
            <person name="Dierschke T."/>
            <person name="Dolan L."/>
            <person name="Dorantes-Acosta A.E."/>
            <person name="Eklund D.M."/>
            <person name="Florent S.N."/>
            <person name="Flores-Sandoval E."/>
            <person name="Fujiyama A."/>
            <person name="Fukuzawa H."/>
            <person name="Galik B."/>
            <person name="Grimanelli D."/>
            <person name="Grimwood J."/>
            <person name="Grossniklaus U."/>
            <person name="Hamada T."/>
            <person name="Haseloff J."/>
            <person name="Hetherington A.J."/>
            <person name="Higo A."/>
            <person name="Hirakawa Y."/>
            <person name="Hundley H.N."/>
            <person name="Ikeda Y."/>
            <person name="Inoue K."/>
            <person name="Inoue S.I."/>
            <person name="Ishida S."/>
            <person name="Jia Q."/>
            <person name="Kakita M."/>
            <person name="Kanazawa T."/>
            <person name="Kawai Y."/>
            <person name="Kawashima T."/>
            <person name="Kennedy M."/>
            <person name="Kinose K."/>
            <person name="Kinoshita T."/>
            <person name="Kohara Y."/>
            <person name="Koide E."/>
            <person name="Komatsu K."/>
            <person name="Kopischke S."/>
            <person name="Kubo M."/>
            <person name="Kyozuka J."/>
            <person name="Lagercrantz U."/>
            <person name="Lin S.S."/>
            <person name="Lindquist E."/>
            <person name="Lipzen A.M."/>
            <person name="Lu C.W."/>
            <person name="De Luna E."/>
            <person name="Martienssen R.A."/>
            <person name="Minamino N."/>
            <person name="Mizutani M."/>
            <person name="Mizutani M."/>
            <person name="Mochizuki N."/>
            <person name="Monte I."/>
            <person name="Mosher R."/>
            <person name="Nagasaki H."/>
            <person name="Nakagami H."/>
            <person name="Naramoto S."/>
            <person name="Nishitani K."/>
            <person name="Ohtani M."/>
            <person name="Okamoto T."/>
            <person name="Okumura M."/>
            <person name="Phillips J."/>
            <person name="Pollak B."/>
            <person name="Reinders A."/>
            <person name="Rovekamp M."/>
            <person name="Sano R."/>
            <person name="Sawa S."/>
            <person name="Schmid M.W."/>
            <person name="Shirakawa M."/>
            <person name="Solano R."/>
            <person name="Spunde A."/>
            <person name="Suetsugu N."/>
            <person name="Sugano S."/>
            <person name="Sugiyama A."/>
            <person name="Sun R."/>
            <person name="Suzuki Y."/>
            <person name="Takenaka M."/>
            <person name="Takezawa D."/>
            <person name="Tomogane H."/>
            <person name="Tsuzuki M."/>
            <person name="Ueda T."/>
            <person name="Umeda M."/>
            <person name="Ward J.M."/>
            <person name="Watanabe Y."/>
            <person name="Yazaki K."/>
            <person name="Yokoyama R."/>
            <person name="Yoshitake Y."/>
            <person name="Yotsui I."/>
            <person name="Zachgo S."/>
            <person name="Schmutz J."/>
        </authorList>
    </citation>
    <scope>NUCLEOTIDE SEQUENCE [LARGE SCALE GENOMIC DNA]</scope>
    <source>
        <strain evidence="4">Tak-1</strain>
    </source>
</reference>
<dbReference type="AlphaFoldDB" id="A0A2R6WV86"/>
<keyword evidence="2" id="KW-1133">Transmembrane helix</keyword>
<accession>A0A2R6WV86</accession>
<proteinExistence type="predicted"/>
<dbReference type="Proteomes" id="UP000244005">
    <property type="component" value="Unassembled WGS sequence"/>
</dbReference>
<name>A0A2R6WV86_MARPO</name>
<feature type="transmembrane region" description="Helical" evidence="2">
    <location>
        <begin position="134"/>
        <end position="160"/>
    </location>
</feature>
<feature type="transmembrane region" description="Helical" evidence="2">
    <location>
        <begin position="180"/>
        <end position="213"/>
    </location>
</feature>
<evidence type="ECO:0000313" key="4">
    <source>
        <dbReference type="Proteomes" id="UP000244005"/>
    </source>
</evidence>
<evidence type="ECO:0000313" key="3">
    <source>
        <dbReference type="EMBL" id="PTQ37763.1"/>
    </source>
</evidence>
<organism evidence="3 4">
    <name type="scientific">Marchantia polymorpha</name>
    <name type="common">Common liverwort</name>
    <name type="synonym">Marchantia aquatica</name>
    <dbReference type="NCBI Taxonomy" id="3197"/>
    <lineage>
        <taxon>Eukaryota</taxon>
        <taxon>Viridiplantae</taxon>
        <taxon>Streptophyta</taxon>
        <taxon>Embryophyta</taxon>
        <taxon>Marchantiophyta</taxon>
        <taxon>Marchantiopsida</taxon>
        <taxon>Marchantiidae</taxon>
        <taxon>Marchantiales</taxon>
        <taxon>Marchantiaceae</taxon>
        <taxon>Marchantia</taxon>
    </lineage>
</organism>
<keyword evidence="4" id="KW-1185">Reference proteome</keyword>
<gene>
    <name evidence="3" type="ORF">MARPO_0055s0042</name>
</gene>
<keyword evidence="2" id="KW-0472">Membrane</keyword>
<feature type="region of interest" description="Disordered" evidence="1">
    <location>
        <begin position="30"/>
        <end position="51"/>
    </location>
</feature>